<organism evidence="1 2">
    <name type="scientific">Paenibacillus vandeheii</name>
    <dbReference type="NCBI Taxonomy" id="3035917"/>
    <lineage>
        <taxon>Bacteria</taxon>
        <taxon>Bacillati</taxon>
        <taxon>Bacillota</taxon>
        <taxon>Bacilli</taxon>
        <taxon>Bacillales</taxon>
        <taxon>Paenibacillaceae</taxon>
        <taxon>Paenibacillus</taxon>
    </lineage>
</organism>
<comment type="caution">
    <text evidence="1">The sequence shown here is derived from an EMBL/GenBank/DDBJ whole genome shotgun (WGS) entry which is preliminary data.</text>
</comment>
<evidence type="ECO:0000313" key="2">
    <source>
        <dbReference type="Proteomes" id="UP001174205"/>
    </source>
</evidence>
<keyword evidence="2" id="KW-1185">Reference proteome</keyword>
<dbReference type="EMBL" id="JAROCD010000011">
    <property type="protein sequence ID" value="MDN4603923.1"/>
    <property type="molecule type" value="Genomic_DNA"/>
</dbReference>
<sequence>MNLTSIIDKTSGPLVLEKRHDYFILTFPRDTIVDWTSTTELIIDLFYRFLWSYSIDEDKTIGEYSSHLTMFGFVQPLLNTHLLTKELEFWGFLWKVISGRKSSNGSSSQIMDSYDLHSMIKGLTTFKFHKSTPINLKEFSESVLNVLSENLIYQTKMYPDLATLTKKHNAWISNKFLY</sequence>
<dbReference type="RefSeq" id="WP_024630904.1">
    <property type="nucleotide sequence ID" value="NZ_JAROCD010000011.1"/>
</dbReference>
<reference evidence="1" key="1">
    <citation type="submission" date="2023-03" db="EMBL/GenBank/DDBJ databases">
        <title>MT1 and MT2 Draft Genomes of Novel Species.</title>
        <authorList>
            <person name="Venkateswaran K."/>
        </authorList>
    </citation>
    <scope>NUCLEOTIDE SEQUENCE</scope>
    <source>
        <strain evidence="1">F6_3S_P_1C</strain>
    </source>
</reference>
<accession>A0ABT8JFM0</accession>
<evidence type="ECO:0000313" key="1">
    <source>
        <dbReference type="EMBL" id="MDN4603923.1"/>
    </source>
</evidence>
<gene>
    <name evidence="1" type="ORF">P5G61_21955</name>
</gene>
<dbReference type="Proteomes" id="UP001174205">
    <property type="component" value="Unassembled WGS sequence"/>
</dbReference>
<proteinExistence type="predicted"/>
<name>A0ABT8JFM0_9BACL</name>
<protein>
    <submittedName>
        <fullName evidence="1">Uncharacterized protein</fullName>
    </submittedName>
</protein>